<evidence type="ECO:0000256" key="5">
    <source>
        <dbReference type="ARBA" id="ARBA00022676"/>
    </source>
</evidence>
<dbReference type="OMA" id="YCKPSQL"/>
<dbReference type="AlphaFoldDB" id="A0A7M7MB57"/>
<dbReference type="RefSeq" id="XP_022649183.1">
    <property type="nucleotide sequence ID" value="XM_022793448.1"/>
</dbReference>
<evidence type="ECO:0000256" key="2">
    <source>
        <dbReference type="ARBA" id="ARBA00006962"/>
    </source>
</evidence>
<dbReference type="GeneID" id="111245284"/>
<dbReference type="CTD" id="79868"/>
<evidence type="ECO:0000256" key="1">
    <source>
        <dbReference type="ARBA" id="ARBA00004240"/>
    </source>
</evidence>
<keyword evidence="6" id="KW-0808">Transferase</keyword>
<dbReference type="Pfam" id="PF04101">
    <property type="entry name" value="Glyco_tran_28_C"/>
    <property type="match status" value="1"/>
</dbReference>
<sequence length="165" mass="18542">MHRRGKTAFVTVGTTRFDELVAEVTKKETLDLLQTVGYENVTVQFGSGVIPKVKQPGVLCFDYKNDISKEMRSADLIICHAGAGSVLEAVRCRKAKVIVVINEILLDNHQWELAKAMHDGGYLLCVTVPRLQEAITRVRDEVFVPFPDQDTSRFPELLNNILGWK</sequence>
<dbReference type="InterPro" id="IPR007235">
    <property type="entry name" value="Glyco_trans_28_C"/>
</dbReference>
<comment type="subcellular location">
    <subcellularLocation>
        <location evidence="1">Endoplasmic reticulum</location>
    </subcellularLocation>
</comment>
<proteinExistence type="inferred from homology"/>
<organism evidence="9 10">
    <name type="scientific">Varroa destructor</name>
    <name type="common">Honeybee mite</name>
    <dbReference type="NCBI Taxonomy" id="109461"/>
    <lineage>
        <taxon>Eukaryota</taxon>
        <taxon>Metazoa</taxon>
        <taxon>Ecdysozoa</taxon>
        <taxon>Arthropoda</taxon>
        <taxon>Chelicerata</taxon>
        <taxon>Arachnida</taxon>
        <taxon>Acari</taxon>
        <taxon>Parasitiformes</taxon>
        <taxon>Mesostigmata</taxon>
        <taxon>Gamasina</taxon>
        <taxon>Dermanyssoidea</taxon>
        <taxon>Varroidae</taxon>
        <taxon>Varroa</taxon>
    </lineage>
</organism>
<evidence type="ECO:0000313" key="10">
    <source>
        <dbReference type="Proteomes" id="UP000594260"/>
    </source>
</evidence>
<feature type="domain" description="Glycosyl transferase family 28 C-terminal" evidence="8">
    <location>
        <begin position="7"/>
        <end position="147"/>
    </location>
</feature>
<evidence type="ECO:0000256" key="3">
    <source>
        <dbReference type="ARBA" id="ARBA00012614"/>
    </source>
</evidence>
<dbReference type="GO" id="GO:0005783">
    <property type="term" value="C:endoplasmic reticulum"/>
    <property type="evidence" value="ECO:0007669"/>
    <property type="project" value="UniProtKB-SubCell"/>
</dbReference>
<dbReference type="PANTHER" id="PTHR12867:SF6">
    <property type="entry name" value="N-ACETYLGLUCOSAMINYLDIPHOSPHODOLICHOL N-ACETYLGLUCOSAMINYLTRANSFERASE"/>
    <property type="match status" value="1"/>
</dbReference>
<dbReference type="EnsemblMetazoa" id="XM_022793448">
    <property type="protein sequence ID" value="XP_022649183"/>
    <property type="gene ID" value="LOC111245284"/>
</dbReference>
<accession>A0A7M7MB57</accession>
<protein>
    <recommendedName>
        <fullName evidence="4">UDP-N-acetylglucosamine transferase subunit ALG13</fullName>
        <ecNumber evidence="3">2.4.1.141</ecNumber>
    </recommendedName>
</protein>
<keyword evidence="5" id="KW-0328">Glycosyltransferase</keyword>
<dbReference type="OrthoDB" id="20273at2759"/>
<comment type="similarity">
    <text evidence="2">Belongs to the glycosyltransferase 28 family.</text>
</comment>
<dbReference type="EC" id="2.4.1.141" evidence="3"/>
<dbReference type="InParanoid" id="A0A7M7MB57"/>
<dbReference type="GO" id="GO:0006488">
    <property type="term" value="P:dolichol-linked oligosaccharide biosynthetic process"/>
    <property type="evidence" value="ECO:0007669"/>
    <property type="project" value="InterPro"/>
</dbReference>
<name>A0A7M7MB57_VARDE</name>
<dbReference type="Proteomes" id="UP000594260">
    <property type="component" value="Unplaced"/>
</dbReference>
<evidence type="ECO:0000256" key="6">
    <source>
        <dbReference type="ARBA" id="ARBA00022679"/>
    </source>
</evidence>
<evidence type="ECO:0000256" key="7">
    <source>
        <dbReference type="ARBA" id="ARBA00022824"/>
    </source>
</evidence>
<dbReference type="GO" id="GO:0004577">
    <property type="term" value="F:N-acetylglucosaminyldiphosphodolichol N-acetylglucosaminyltransferase activity"/>
    <property type="evidence" value="ECO:0007669"/>
    <property type="project" value="UniProtKB-EC"/>
</dbReference>
<dbReference type="KEGG" id="vde:111245284"/>
<dbReference type="InterPro" id="IPR039042">
    <property type="entry name" value="Alg13-like"/>
</dbReference>
<evidence type="ECO:0000313" key="9">
    <source>
        <dbReference type="EnsemblMetazoa" id="XP_022649183"/>
    </source>
</evidence>
<dbReference type="FunCoup" id="A0A7M7MB57">
    <property type="interactions" value="673"/>
</dbReference>
<dbReference type="SUPFAM" id="SSF53756">
    <property type="entry name" value="UDP-Glycosyltransferase/glycogen phosphorylase"/>
    <property type="match status" value="1"/>
</dbReference>
<dbReference type="Gene3D" id="3.40.50.2000">
    <property type="entry name" value="Glycogen Phosphorylase B"/>
    <property type="match status" value="1"/>
</dbReference>
<keyword evidence="7" id="KW-0256">Endoplasmic reticulum</keyword>
<evidence type="ECO:0000256" key="4">
    <source>
        <dbReference type="ARBA" id="ARBA00017468"/>
    </source>
</evidence>
<evidence type="ECO:0000259" key="8">
    <source>
        <dbReference type="Pfam" id="PF04101"/>
    </source>
</evidence>
<dbReference type="PANTHER" id="PTHR12867">
    <property type="entry name" value="GLYCOSYL TRANSFERASE-RELATED"/>
    <property type="match status" value="1"/>
</dbReference>
<reference evidence="9" key="1">
    <citation type="submission" date="2021-01" db="UniProtKB">
        <authorList>
            <consortium name="EnsemblMetazoa"/>
        </authorList>
    </citation>
    <scope>IDENTIFICATION</scope>
</reference>
<keyword evidence="10" id="KW-1185">Reference proteome</keyword>